<feature type="compositionally biased region" description="Low complexity" evidence="6">
    <location>
        <begin position="145"/>
        <end position="155"/>
    </location>
</feature>
<evidence type="ECO:0000259" key="7">
    <source>
        <dbReference type="Pfam" id="PF01416"/>
    </source>
</evidence>
<keyword evidence="3 4" id="KW-0413">Isomerase</keyword>
<dbReference type="InterPro" id="IPR020103">
    <property type="entry name" value="PsdUridine_synth_cat_dom_sf"/>
</dbReference>
<evidence type="ECO:0000256" key="6">
    <source>
        <dbReference type="SAM" id="MobiDB-lite"/>
    </source>
</evidence>
<comment type="caution">
    <text evidence="8">The sequence shown here is derived from an EMBL/GenBank/DDBJ whole genome shotgun (WGS) entry which is preliminary data.</text>
</comment>
<dbReference type="PATRIC" id="fig|547559.17.peg.3814"/>
<feature type="binding site" evidence="4">
    <location>
        <position position="138"/>
    </location>
    <ligand>
        <name>substrate</name>
    </ligand>
</feature>
<dbReference type="Proteomes" id="UP000011543">
    <property type="component" value="Unassembled WGS sequence"/>
</dbReference>
<dbReference type="NCBIfam" id="NF000622">
    <property type="entry name" value="PRK00021.3-3"/>
    <property type="match status" value="1"/>
</dbReference>
<dbReference type="Pfam" id="PF01416">
    <property type="entry name" value="PseudoU_synth_1"/>
    <property type="match status" value="1"/>
</dbReference>
<reference evidence="8 9" key="1">
    <citation type="journal article" date="2014" name="PLoS Genet.">
        <title>Phylogenetically driven sequencing of extremely halophilic archaea reveals strategies for static and dynamic osmo-response.</title>
        <authorList>
            <person name="Becker E.A."/>
            <person name="Seitzer P.M."/>
            <person name="Tritt A."/>
            <person name="Larsen D."/>
            <person name="Krusor M."/>
            <person name="Yao A.I."/>
            <person name="Wu D."/>
            <person name="Madern D."/>
            <person name="Eisen J.A."/>
            <person name="Darling A.E."/>
            <person name="Facciotti M.T."/>
        </authorList>
    </citation>
    <scope>NUCLEOTIDE SEQUENCE [LARGE SCALE GENOMIC DNA]</scope>
    <source>
        <strain evidence="9">ATCC 43099 / DSM 3394 / CCM 3739 / CIP 104546 / IAM 13178 / JCM 8861 / NBRC 102185 / NCIMB 2190 / MS3</strain>
    </source>
</reference>
<dbReference type="InterPro" id="IPR020097">
    <property type="entry name" value="PsdUridine_synth_TruA_a/b_dom"/>
</dbReference>
<gene>
    <name evidence="4 8" type="primary">truA</name>
    <name evidence="8" type="ORF">C500_19315</name>
</gene>
<comment type="similarity">
    <text evidence="1 4 5">Belongs to the tRNA pseudouridine synthase TruA family.</text>
</comment>
<accession>L9UGB6</accession>
<sequence length="321" mass="35155">MVEINSVRWSLAYSTTLTHSSDFLESPPMRAFRLAYDGTGYYGFQRQPDVPTVEDAMFDALRALDVLAPDADKPAGYAAAGRTDAGVSALAQTVAFEAPDWLTPRAFNGELPADIRAWAAADAPDEFHATHHAREREYTYYLYAPPANDDAPPASDTDEDHAGTPVTAHTVDDDRFQAACDALSGPHDFHNLTPDDHNTERSPVLESTRDGHFRILTVTAGGFCRELVRRLVSLARDVGTGEANLQTIERALESDPLPGHEGIAPAPPEPLVLTDVEYGVLEFAVDEEAAESARAVFEQRRRKRVTGARVAERVVEGVRER</sequence>
<dbReference type="HAMAP" id="MF_00171">
    <property type="entry name" value="TruA"/>
    <property type="match status" value="1"/>
</dbReference>
<dbReference type="GO" id="GO:0003723">
    <property type="term" value="F:RNA binding"/>
    <property type="evidence" value="ECO:0007669"/>
    <property type="project" value="InterPro"/>
</dbReference>
<comment type="catalytic activity">
    <reaction evidence="4 5">
        <text>uridine(38/39/40) in tRNA = pseudouridine(38/39/40) in tRNA</text>
        <dbReference type="Rhea" id="RHEA:22376"/>
        <dbReference type="Rhea" id="RHEA-COMP:10085"/>
        <dbReference type="Rhea" id="RHEA-COMP:10087"/>
        <dbReference type="ChEBI" id="CHEBI:65314"/>
        <dbReference type="ChEBI" id="CHEBI:65315"/>
        <dbReference type="EC" id="5.4.99.12"/>
    </reaction>
</comment>
<evidence type="ECO:0000256" key="3">
    <source>
        <dbReference type="ARBA" id="ARBA00023235"/>
    </source>
</evidence>
<evidence type="ECO:0000256" key="1">
    <source>
        <dbReference type="ARBA" id="ARBA00009375"/>
    </source>
</evidence>
<dbReference type="PANTHER" id="PTHR11142">
    <property type="entry name" value="PSEUDOURIDYLATE SYNTHASE"/>
    <property type="match status" value="1"/>
</dbReference>
<dbReference type="SUPFAM" id="SSF55120">
    <property type="entry name" value="Pseudouridine synthase"/>
    <property type="match status" value="1"/>
</dbReference>
<comment type="function">
    <text evidence="4">Formation of pseudouridine at positions 38, 39 and 40 in the anticodon stem and loop of transfer RNAs.</text>
</comment>
<dbReference type="InterPro" id="IPR020095">
    <property type="entry name" value="PsdUridine_synth_TruA_C"/>
</dbReference>
<evidence type="ECO:0000313" key="8">
    <source>
        <dbReference type="EMBL" id="ELY23985.1"/>
    </source>
</evidence>
<dbReference type="InterPro" id="IPR001406">
    <property type="entry name" value="PsdUridine_synth_TruA"/>
</dbReference>
<dbReference type="EMBL" id="AOHS01000060">
    <property type="protein sequence ID" value="ELY23985.1"/>
    <property type="molecule type" value="Genomic_DNA"/>
</dbReference>
<proteinExistence type="inferred from homology"/>
<comment type="caution">
    <text evidence="4">Lacks conserved residue(s) required for the propagation of feature annotation.</text>
</comment>
<feature type="active site" description="Nucleophile" evidence="4">
    <location>
        <position position="84"/>
    </location>
</feature>
<dbReference type="Gene3D" id="3.30.70.660">
    <property type="entry name" value="Pseudouridine synthase I, catalytic domain, C-terminal subdomain"/>
    <property type="match status" value="1"/>
</dbReference>
<dbReference type="AlphaFoldDB" id="L9UGB6"/>
<feature type="domain" description="Pseudouridine synthase I TruA alpha/beta" evidence="7">
    <location>
        <begin position="179"/>
        <end position="278"/>
    </location>
</feature>
<protein>
    <recommendedName>
        <fullName evidence="4">tRNA pseudouridine synthase A</fullName>
        <ecNumber evidence="4">5.4.99.12</ecNumber>
    </recommendedName>
    <alternativeName>
        <fullName evidence="4">tRNA pseudouridine(38-40) synthase</fullName>
    </alternativeName>
    <alternativeName>
        <fullName evidence="4">tRNA pseudouridylate synthase I</fullName>
    </alternativeName>
    <alternativeName>
        <fullName evidence="4">tRNA-uridine isomerase I</fullName>
    </alternativeName>
</protein>
<dbReference type="GO" id="GO:0031119">
    <property type="term" value="P:tRNA pseudouridine synthesis"/>
    <property type="evidence" value="ECO:0007669"/>
    <property type="project" value="UniProtKB-UniRule"/>
</dbReference>
<feature type="region of interest" description="Disordered" evidence="6">
    <location>
        <begin position="145"/>
        <end position="167"/>
    </location>
</feature>
<dbReference type="GO" id="GO:0160147">
    <property type="term" value="F:tRNA pseudouridine(38-40) synthase activity"/>
    <property type="evidence" value="ECO:0007669"/>
    <property type="project" value="UniProtKB-EC"/>
</dbReference>
<name>L9UGB6_NATMM</name>
<dbReference type="EC" id="5.4.99.12" evidence="4"/>
<evidence type="ECO:0000313" key="9">
    <source>
        <dbReference type="Proteomes" id="UP000011543"/>
    </source>
</evidence>
<organism evidence="8 9">
    <name type="scientific">Natrialba magadii (strain ATCC 43099 / DSM 3394 / CCM 3739 / CIP 104546 / IAM 13178 / JCM 8861 / NBRC 102185 / NCIMB 2190 / MS3)</name>
    <name type="common">Natronobacterium magadii</name>
    <dbReference type="NCBI Taxonomy" id="547559"/>
    <lineage>
        <taxon>Archaea</taxon>
        <taxon>Methanobacteriati</taxon>
        <taxon>Methanobacteriota</taxon>
        <taxon>Stenosarchaea group</taxon>
        <taxon>Halobacteria</taxon>
        <taxon>Halobacteriales</taxon>
        <taxon>Natrialbaceae</taxon>
        <taxon>Natrialba</taxon>
    </lineage>
</organism>
<evidence type="ECO:0000256" key="2">
    <source>
        <dbReference type="ARBA" id="ARBA00022694"/>
    </source>
</evidence>
<dbReference type="Gene3D" id="3.30.70.580">
    <property type="entry name" value="Pseudouridine synthase I, catalytic domain, N-terminal subdomain"/>
    <property type="match status" value="1"/>
</dbReference>
<dbReference type="InterPro" id="IPR020094">
    <property type="entry name" value="TruA/RsuA/RluB/E/F_N"/>
</dbReference>
<evidence type="ECO:0000256" key="5">
    <source>
        <dbReference type="RuleBase" id="RU003792"/>
    </source>
</evidence>
<evidence type="ECO:0000256" key="4">
    <source>
        <dbReference type="HAMAP-Rule" id="MF_00171"/>
    </source>
</evidence>
<keyword evidence="2 4" id="KW-0819">tRNA processing</keyword>
<dbReference type="PANTHER" id="PTHR11142:SF0">
    <property type="entry name" value="TRNA PSEUDOURIDINE SYNTHASE-LIKE 1"/>
    <property type="match status" value="1"/>
</dbReference>